<evidence type="ECO:0000313" key="3">
    <source>
        <dbReference type="Proteomes" id="UP001307889"/>
    </source>
</evidence>
<dbReference type="EMBL" id="AP028923">
    <property type="protein sequence ID" value="BET03046.1"/>
    <property type="molecule type" value="Genomic_DNA"/>
</dbReference>
<feature type="transmembrane region" description="Helical" evidence="1">
    <location>
        <begin position="32"/>
        <end position="57"/>
    </location>
</feature>
<evidence type="ECO:0000256" key="1">
    <source>
        <dbReference type="SAM" id="Phobius"/>
    </source>
</evidence>
<keyword evidence="1" id="KW-0812">Transmembrane</keyword>
<accession>A0ABN7BF96</accession>
<feature type="transmembrane region" description="Helical" evidence="1">
    <location>
        <begin position="69"/>
        <end position="91"/>
    </location>
</feature>
<keyword evidence="1" id="KW-1133">Transmembrane helix</keyword>
<organism evidence="2 3">
    <name type="scientific">Nesidiocoris tenuis</name>
    <dbReference type="NCBI Taxonomy" id="355587"/>
    <lineage>
        <taxon>Eukaryota</taxon>
        <taxon>Metazoa</taxon>
        <taxon>Ecdysozoa</taxon>
        <taxon>Arthropoda</taxon>
        <taxon>Hexapoda</taxon>
        <taxon>Insecta</taxon>
        <taxon>Pterygota</taxon>
        <taxon>Neoptera</taxon>
        <taxon>Paraneoptera</taxon>
        <taxon>Hemiptera</taxon>
        <taxon>Heteroptera</taxon>
        <taxon>Panheteroptera</taxon>
        <taxon>Cimicomorpha</taxon>
        <taxon>Miridae</taxon>
        <taxon>Dicyphina</taxon>
        <taxon>Nesidiocoris</taxon>
    </lineage>
</organism>
<name>A0ABN7BF96_9HEMI</name>
<reference evidence="2 3" key="1">
    <citation type="submission" date="2023-09" db="EMBL/GenBank/DDBJ databases">
        <title>Nesidiocoris tenuis whole genome shotgun sequence.</title>
        <authorList>
            <person name="Shibata T."/>
            <person name="Shimoda M."/>
            <person name="Kobayashi T."/>
            <person name="Uehara T."/>
        </authorList>
    </citation>
    <scope>NUCLEOTIDE SEQUENCE [LARGE SCALE GENOMIC DNA]</scope>
    <source>
        <strain evidence="2 3">Japan</strain>
    </source>
</reference>
<proteinExistence type="predicted"/>
<dbReference type="Proteomes" id="UP001307889">
    <property type="component" value="Chromosome 15"/>
</dbReference>
<protein>
    <recommendedName>
        <fullName evidence="4">Gustatory receptor</fullName>
    </recommendedName>
</protein>
<evidence type="ECO:0008006" key="4">
    <source>
        <dbReference type="Google" id="ProtNLM"/>
    </source>
</evidence>
<keyword evidence="1" id="KW-0472">Membrane</keyword>
<feature type="transmembrane region" description="Helical" evidence="1">
    <location>
        <begin position="209"/>
        <end position="228"/>
    </location>
</feature>
<feature type="transmembrane region" description="Helical" evidence="1">
    <location>
        <begin position="111"/>
        <end position="133"/>
    </location>
</feature>
<sequence length="297" mass="33535">MKKLGGIVFGLSRALGVFPVKNAPNTGRQHFSKIGCIVNIFLLAYCSQTVYVIWAISEVSDESRKNENIVLASLTYGKFTIIGLSVASHLWSFSKNKPPAFLNSRSCQNMTVLVVVLTIIQSICLIIGACVGLKSKISGVYYLEFFNEALYTYLFIVQFLLLAQWANAVGACILKISTATRRLKNPEIAIEIHSNGIRMGDEILAFFRYQLLFMSLSSFWTIFASTYYNFWNIYKIYCCTTIEDRAATLAYVPFDLISVIIFALQINALISPCSSFCEKVRANRINNTLVFLRHQFY</sequence>
<keyword evidence="3" id="KW-1185">Reference proteome</keyword>
<feature type="transmembrane region" description="Helical" evidence="1">
    <location>
        <begin position="145"/>
        <end position="166"/>
    </location>
</feature>
<evidence type="ECO:0000313" key="2">
    <source>
        <dbReference type="EMBL" id="BET03046.1"/>
    </source>
</evidence>
<gene>
    <name evidence="2" type="ORF">NTJ_15864</name>
</gene>
<feature type="transmembrane region" description="Helical" evidence="1">
    <location>
        <begin position="249"/>
        <end position="270"/>
    </location>
</feature>